<accession>A0A2R5FZQ6</accession>
<sequence length="119" mass="13172">MQAARVSMLRAARVSTQRATLARAGACQAHGWTQQQTRSYYKVREDSAEATGRFNNPQRSNAQELVNEIPPIETDKETIVCDGGGGSLGHPVEYIQVDRVTFGPSTCKYCGLRWIAKKK</sequence>
<evidence type="ECO:0000313" key="2">
    <source>
        <dbReference type="EMBL" id="GBG24246.1"/>
    </source>
</evidence>
<dbReference type="PANTHER" id="PTHR13156:SF0">
    <property type="entry name" value="NADH DEHYDROGENASE [UBIQUINONE] IRON-SULFUR PROTEIN 6, MITOCHONDRIAL"/>
    <property type="match status" value="1"/>
</dbReference>
<evidence type="ECO:0000313" key="3">
    <source>
        <dbReference type="Proteomes" id="UP000241890"/>
    </source>
</evidence>
<dbReference type="AlphaFoldDB" id="A0A2R5FZQ6"/>
<name>A0A2R5FZQ6_9STRA</name>
<dbReference type="InterPro" id="IPR019401">
    <property type="entry name" value="Znf_CHCC"/>
</dbReference>
<dbReference type="Proteomes" id="UP000241890">
    <property type="component" value="Unassembled WGS sequence"/>
</dbReference>
<keyword evidence="2" id="KW-0830">Ubiquinone</keyword>
<organism evidence="2 3">
    <name type="scientific">Hondaea fermentalgiana</name>
    <dbReference type="NCBI Taxonomy" id="2315210"/>
    <lineage>
        <taxon>Eukaryota</taxon>
        <taxon>Sar</taxon>
        <taxon>Stramenopiles</taxon>
        <taxon>Bigyra</taxon>
        <taxon>Labyrinthulomycetes</taxon>
        <taxon>Thraustochytrida</taxon>
        <taxon>Thraustochytriidae</taxon>
        <taxon>Hondaea</taxon>
    </lineage>
</organism>
<evidence type="ECO:0000259" key="1">
    <source>
        <dbReference type="Pfam" id="PF10276"/>
    </source>
</evidence>
<feature type="domain" description="Zinc finger CHCC-type" evidence="1">
    <location>
        <begin position="77"/>
        <end position="113"/>
    </location>
</feature>
<dbReference type="EMBL" id="BEYU01000005">
    <property type="protein sequence ID" value="GBG24246.1"/>
    <property type="molecule type" value="Genomic_DNA"/>
</dbReference>
<dbReference type="Gene3D" id="2.60.260.40">
    <property type="entry name" value="q5lls5 like domains"/>
    <property type="match status" value="1"/>
</dbReference>
<dbReference type="Pfam" id="PF10276">
    <property type="entry name" value="zf-CHCC"/>
    <property type="match status" value="1"/>
</dbReference>
<dbReference type="OrthoDB" id="307899at2759"/>
<dbReference type="PANTHER" id="PTHR13156">
    <property type="entry name" value="NADH-UBIQUINONE OXIDOREDUCTASE 13 KD-A SUBUNIT"/>
    <property type="match status" value="1"/>
</dbReference>
<dbReference type="GO" id="GO:0005739">
    <property type="term" value="C:mitochondrion"/>
    <property type="evidence" value="ECO:0007669"/>
    <property type="project" value="GOC"/>
</dbReference>
<proteinExistence type="predicted"/>
<reference evidence="2 3" key="1">
    <citation type="submission" date="2017-12" db="EMBL/GenBank/DDBJ databases">
        <title>Sequencing, de novo assembly and annotation of complete genome of a new Thraustochytrid species, strain FCC1311.</title>
        <authorList>
            <person name="Sedici K."/>
            <person name="Godart F."/>
            <person name="Aiese Cigliano R."/>
            <person name="Sanseverino W."/>
            <person name="Barakat M."/>
            <person name="Ortet P."/>
            <person name="Marechal E."/>
            <person name="Cagnac O."/>
            <person name="Amato A."/>
        </authorList>
    </citation>
    <scope>NUCLEOTIDE SEQUENCE [LARGE SCALE GENOMIC DNA]</scope>
</reference>
<dbReference type="InParanoid" id="A0A2R5FZQ6"/>
<gene>
    <name evidence="2" type="ORF">FCC1311_004642</name>
</gene>
<keyword evidence="3" id="KW-1185">Reference proteome</keyword>
<dbReference type="GO" id="GO:0006120">
    <property type="term" value="P:mitochondrial electron transport, NADH to ubiquinone"/>
    <property type="evidence" value="ECO:0007669"/>
    <property type="project" value="TreeGrafter"/>
</dbReference>
<protein>
    <submittedName>
        <fullName evidence="2">NADH dehydrogenase ubiquinone iron-sulfur protein 6, mitochondrial</fullName>
    </submittedName>
</protein>
<comment type="caution">
    <text evidence="2">The sequence shown here is derived from an EMBL/GenBank/DDBJ whole genome shotgun (WGS) entry which is preliminary data.</text>
</comment>